<dbReference type="Proteomes" id="UP000585696">
    <property type="component" value="Unassembled WGS sequence"/>
</dbReference>
<reference evidence="1 2" key="1">
    <citation type="submission" date="2020-03" db="EMBL/GenBank/DDBJ databases">
        <title>Soil Listeria distribution.</title>
        <authorList>
            <person name="Liao J."/>
            <person name="Wiedmann M."/>
        </authorList>
    </citation>
    <scope>NUCLEOTIDE SEQUENCE [LARGE SCALE GENOMIC DNA]</scope>
    <source>
        <strain evidence="1 2">FSL L7-0054</strain>
    </source>
</reference>
<gene>
    <name evidence="1" type="ORF">HCB69_16050</name>
</gene>
<comment type="caution">
    <text evidence="1">The sequence shown here is derived from an EMBL/GenBank/DDBJ whole genome shotgun (WGS) entry which is preliminary data.</text>
</comment>
<dbReference type="AlphaFoldDB" id="A0A842FS12"/>
<dbReference type="RefSeq" id="WP_185655488.1">
    <property type="nucleotide sequence ID" value="NZ_JAARZS010000065.1"/>
</dbReference>
<evidence type="ECO:0000313" key="2">
    <source>
        <dbReference type="Proteomes" id="UP000585696"/>
    </source>
</evidence>
<organism evidence="1 2">
    <name type="scientific">Listeria booriae</name>
    <dbReference type="NCBI Taxonomy" id="1552123"/>
    <lineage>
        <taxon>Bacteria</taxon>
        <taxon>Bacillati</taxon>
        <taxon>Bacillota</taxon>
        <taxon>Bacilli</taxon>
        <taxon>Bacillales</taxon>
        <taxon>Listeriaceae</taxon>
        <taxon>Listeria</taxon>
    </lineage>
</organism>
<dbReference type="InterPro" id="IPR006448">
    <property type="entry name" value="Phage_term_ssu_P27"/>
</dbReference>
<dbReference type="EMBL" id="JAARZS010000065">
    <property type="protein sequence ID" value="MBC2285889.1"/>
    <property type="molecule type" value="Genomic_DNA"/>
</dbReference>
<sequence length="117" mass="13380">MEEITKWADLKKSSSYKQKRGKIKNSLLRYLDANNAKKEPFTDMVEQYMTLWDTFNQLGIDIARRGVSVNGTHGLKKNDSVPEQQKTNKQMMSILAYLGMNPENLPPPEGDDDDDTI</sequence>
<protein>
    <submittedName>
        <fullName evidence="1">P27 family phage terminase small subunit</fullName>
    </submittedName>
</protein>
<proteinExistence type="predicted"/>
<dbReference type="Pfam" id="PF05119">
    <property type="entry name" value="Terminase_4"/>
    <property type="match status" value="1"/>
</dbReference>
<evidence type="ECO:0000313" key="1">
    <source>
        <dbReference type="EMBL" id="MBC2285889.1"/>
    </source>
</evidence>
<accession>A0A842FS12</accession>
<name>A0A842FS12_9LIST</name>